<dbReference type="KEGG" id="fng:JM64_04410"/>
<dbReference type="InterPro" id="IPR017938">
    <property type="entry name" value="Riboflavin_synthase-like_b-brl"/>
</dbReference>
<evidence type="ECO:0000256" key="5">
    <source>
        <dbReference type="ARBA" id="ARBA00022723"/>
    </source>
</evidence>
<keyword evidence="3" id="KW-0285">Flavoprotein</keyword>
<dbReference type="GO" id="GO:0006221">
    <property type="term" value="P:pyrimidine nucleotide biosynthetic process"/>
    <property type="evidence" value="ECO:0007669"/>
    <property type="project" value="InterPro"/>
</dbReference>
<comment type="similarity">
    <text evidence="1">Belongs to the PyrK family.</text>
</comment>
<evidence type="ECO:0000256" key="7">
    <source>
        <dbReference type="ARBA" id="ARBA00022982"/>
    </source>
</evidence>
<dbReference type="Gene3D" id="3.40.50.80">
    <property type="entry name" value="Nucleotide-binding domain of ferredoxin-NADP reductase (FNR) module"/>
    <property type="match status" value="1"/>
</dbReference>
<keyword evidence="2" id="KW-0813">Transport</keyword>
<evidence type="ECO:0000256" key="6">
    <source>
        <dbReference type="ARBA" id="ARBA00022827"/>
    </source>
</evidence>
<proteinExistence type="inferred from homology"/>
<evidence type="ECO:0000313" key="16">
    <source>
        <dbReference type="Proteomes" id="UP000077096"/>
    </source>
</evidence>
<feature type="binding site" evidence="11">
    <location>
        <position position="226"/>
    </location>
    <ligand>
        <name>[2Fe-2S] cluster</name>
        <dbReference type="ChEBI" id="CHEBI:190135"/>
    </ligand>
</feature>
<evidence type="ECO:0000256" key="11">
    <source>
        <dbReference type="PIRSR" id="PIRSR006816-2"/>
    </source>
</evidence>
<dbReference type="Gene3D" id="2.40.30.10">
    <property type="entry name" value="Translation factors"/>
    <property type="match status" value="1"/>
</dbReference>
<keyword evidence="6" id="KW-0274">FAD</keyword>
<gene>
    <name evidence="15" type="ORF">ENU12_06570</name>
    <name evidence="14" type="ORF">JM64_04410</name>
</gene>
<dbReference type="InterPro" id="IPR012165">
    <property type="entry name" value="Cyt_c3_hydrogenase_gsu"/>
</dbReference>
<dbReference type="Pfam" id="PF10418">
    <property type="entry name" value="DHODB_Fe-S_bind"/>
    <property type="match status" value="1"/>
</dbReference>
<reference evidence="15" key="2">
    <citation type="journal article" date="2020" name="mSystems">
        <title>Genome- and Community-Level Interaction Insights into Carbon Utilization and Element Cycling Functions of Hydrothermarchaeota in Hydrothermal Sediment.</title>
        <authorList>
            <person name="Zhou Z."/>
            <person name="Liu Y."/>
            <person name="Xu W."/>
            <person name="Pan J."/>
            <person name="Luo Z.H."/>
            <person name="Li M."/>
        </authorList>
    </citation>
    <scope>NUCLEOTIDE SEQUENCE [LARGE SCALE GENOMIC DNA]</scope>
    <source>
        <strain evidence="15">SpSt-640</strain>
    </source>
</reference>
<keyword evidence="9 11" id="KW-0411">Iron-sulfur</keyword>
<evidence type="ECO:0000256" key="9">
    <source>
        <dbReference type="ARBA" id="ARBA00023014"/>
    </source>
</evidence>
<sequence>MNEIQRNIIISKSRLAKGTYEFWIDNELIAGNAKPGQFVIIRTSEKGERIPITIADSYGSAFRIVVKAVGKSTIELCMKNEKEQLFDVVGPLGKPSEINYYGKVIVIGGGVGIAAILPIAKALKNAGNVVVVILGAKTSSELILKNEFAFADKVVVCTDDGSEGIKGTVVDGMLKEFEIEKPNMIWSVGPAVMMKATSKIASEYNVPILVSLNAIMVDGTGMCGGCRVLLRKEEEGSVKEEIKYVCVDGPEFDGRYVDWDSFIRRLQQYREEEKEVLEKFLEKVGDISWL</sequence>
<dbReference type="AlphaFoldDB" id="A0A172T2X1"/>
<keyword evidence="4 11" id="KW-0001">2Fe-2S</keyword>
<dbReference type="GO" id="GO:0051537">
    <property type="term" value="F:2 iron, 2 sulfur cluster binding"/>
    <property type="evidence" value="ECO:0007669"/>
    <property type="project" value="UniProtKB-KW"/>
</dbReference>
<evidence type="ECO:0000259" key="13">
    <source>
        <dbReference type="Pfam" id="PF10418"/>
    </source>
</evidence>
<comment type="cofactor">
    <cofactor evidence="11">
        <name>[2Fe-2S] cluster</name>
        <dbReference type="ChEBI" id="CHEBI:190135"/>
    </cofactor>
    <text evidence="11">Binds 1 [2Fe-2S] cluster per subunit.</text>
</comment>
<dbReference type="SUPFAM" id="SSF52343">
    <property type="entry name" value="Ferredoxin reductase-like, C-terminal NADP-linked domain"/>
    <property type="match status" value="1"/>
</dbReference>
<evidence type="ECO:0000313" key="15">
    <source>
        <dbReference type="EMBL" id="HGQ77549.1"/>
    </source>
</evidence>
<feature type="binding site" evidence="11">
    <location>
        <position position="246"/>
    </location>
    <ligand>
        <name>[2Fe-2S] cluster</name>
        <dbReference type="ChEBI" id="CHEBI:190135"/>
    </ligand>
</feature>
<reference evidence="14 16" key="1">
    <citation type="submission" date="2014-08" db="EMBL/GenBank/DDBJ databases">
        <title>Fervidobacterium pennivorans DYC genome.</title>
        <authorList>
            <person name="Wushke S."/>
        </authorList>
    </citation>
    <scope>NUCLEOTIDE SEQUENCE [LARGE SCALE GENOMIC DNA]</scope>
    <source>
        <strain evidence="14 16">DYC</strain>
    </source>
</reference>
<name>A0A172T2X1_FERPE</name>
<evidence type="ECO:0000313" key="14">
    <source>
        <dbReference type="EMBL" id="ANE41306.1"/>
    </source>
</evidence>
<dbReference type="Gene3D" id="2.10.240.10">
    <property type="entry name" value="Dihydroorotate dehydrogenase, electron transfer subunit"/>
    <property type="match status" value="1"/>
</dbReference>
<dbReference type="Proteomes" id="UP000077096">
    <property type="component" value="Chromosome"/>
</dbReference>
<dbReference type="EMBL" id="DTBH01000140">
    <property type="protein sequence ID" value="HGQ77549.1"/>
    <property type="molecule type" value="Genomic_DNA"/>
</dbReference>
<dbReference type="NCBIfam" id="NF004862">
    <property type="entry name" value="PRK06222.1"/>
    <property type="match status" value="1"/>
</dbReference>
<keyword evidence="8 11" id="KW-0408">Iron</keyword>
<dbReference type="EMBL" id="CP011393">
    <property type="protein sequence ID" value="ANE41306.1"/>
    <property type="molecule type" value="Genomic_DNA"/>
</dbReference>
<feature type="domain" description="Oxidoreductase FAD/NAD(P)-binding" evidence="12">
    <location>
        <begin position="107"/>
        <end position="198"/>
    </location>
</feature>
<evidence type="ECO:0000256" key="8">
    <source>
        <dbReference type="ARBA" id="ARBA00023004"/>
    </source>
</evidence>
<dbReference type="CDD" id="cd06219">
    <property type="entry name" value="DHOD_e_trans_like1"/>
    <property type="match status" value="1"/>
</dbReference>
<dbReference type="PANTHER" id="PTHR43513:SF3">
    <property type="entry name" value="DIHYDROOROTATE DEHYDROGENASE B (NAD(+)), ELECTRON TRANSFER SUBUNIT-RELATED"/>
    <property type="match status" value="1"/>
</dbReference>
<dbReference type="OrthoDB" id="9778346at2"/>
<dbReference type="InterPro" id="IPR037117">
    <property type="entry name" value="Dihydroorotate_DH_ele_sf"/>
</dbReference>
<feature type="domain" description="Dihydroorotate dehydrogenase electron transfer subunit iron-sulphur cluster binding" evidence="13">
    <location>
        <begin position="213"/>
        <end position="257"/>
    </location>
</feature>
<dbReference type="GO" id="GO:0050660">
    <property type="term" value="F:flavin adenine dinucleotide binding"/>
    <property type="evidence" value="ECO:0007669"/>
    <property type="project" value="InterPro"/>
</dbReference>
<feature type="binding site" evidence="11">
    <location>
        <position position="223"/>
    </location>
    <ligand>
        <name>[2Fe-2S] cluster</name>
        <dbReference type="ChEBI" id="CHEBI:190135"/>
    </ligand>
</feature>
<evidence type="ECO:0000256" key="3">
    <source>
        <dbReference type="ARBA" id="ARBA00022630"/>
    </source>
</evidence>
<dbReference type="InterPro" id="IPR050353">
    <property type="entry name" value="PyrK_electron_transfer"/>
</dbReference>
<evidence type="ECO:0000256" key="1">
    <source>
        <dbReference type="ARBA" id="ARBA00006422"/>
    </source>
</evidence>
<evidence type="ECO:0000256" key="2">
    <source>
        <dbReference type="ARBA" id="ARBA00022448"/>
    </source>
</evidence>
<evidence type="ECO:0000256" key="4">
    <source>
        <dbReference type="ARBA" id="ARBA00022714"/>
    </source>
</evidence>
<evidence type="ECO:0000256" key="10">
    <source>
        <dbReference type="ARBA" id="ARBA00034078"/>
    </source>
</evidence>
<keyword evidence="5 11" id="KW-0479">Metal-binding</keyword>
<keyword evidence="7" id="KW-0249">Electron transport</keyword>
<accession>A0A172T2X1</accession>
<dbReference type="PIRSF" id="PIRSF006816">
    <property type="entry name" value="Cyc3_hyd_g"/>
    <property type="match status" value="1"/>
</dbReference>
<dbReference type="Pfam" id="PF00175">
    <property type="entry name" value="NAD_binding_1"/>
    <property type="match status" value="1"/>
</dbReference>
<dbReference type="SUPFAM" id="SSF63380">
    <property type="entry name" value="Riboflavin synthase domain-like"/>
    <property type="match status" value="1"/>
</dbReference>
<protein>
    <submittedName>
        <fullName evidence="14 15">Dihydroorotate dehydrogenase</fullName>
    </submittedName>
</protein>
<organism evidence="14 16">
    <name type="scientific">Fervidobacterium pennivorans</name>
    <dbReference type="NCBI Taxonomy" id="93466"/>
    <lineage>
        <taxon>Bacteria</taxon>
        <taxon>Thermotogati</taxon>
        <taxon>Thermotogota</taxon>
        <taxon>Thermotogae</taxon>
        <taxon>Thermotogales</taxon>
        <taxon>Fervidobacteriaceae</taxon>
        <taxon>Fervidobacterium</taxon>
    </lineage>
</organism>
<dbReference type="InterPro" id="IPR001433">
    <property type="entry name" value="OxRdtase_FAD/NAD-bd"/>
</dbReference>
<evidence type="ECO:0000259" key="12">
    <source>
        <dbReference type="Pfam" id="PF00175"/>
    </source>
</evidence>
<dbReference type="InterPro" id="IPR019480">
    <property type="entry name" value="Dihydroorotate_DH_Fe-S-bd"/>
</dbReference>
<dbReference type="GO" id="GO:0046872">
    <property type="term" value="F:metal ion binding"/>
    <property type="evidence" value="ECO:0007669"/>
    <property type="project" value="UniProtKB-KW"/>
</dbReference>
<dbReference type="PANTHER" id="PTHR43513">
    <property type="entry name" value="DIHYDROOROTATE DEHYDROGENASE B (NAD(+)), ELECTRON TRANSFER SUBUNIT"/>
    <property type="match status" value="1"/>
</dbReference>
<dbReference type="PATRIC" id="fig|93466.3.peg.943"/>
<dbReference type="GO" id="GO:0016491">
    <property type="term" value="F:oxidoreductase activity"/>
    <property type="evidence" value="ECO:0007669"/>
    <property type="project" value="InterPro"/>
</dbReference>
<dbReference type="InterPro" id="IPR039261">
    <property type="entry name" value="FNR_nucleotide-bd"/>
</dbReference>
<comment type="cofactor">
    <cofactor evidence="10">
        <name>[2Fe-2S] cluster</name>
        <dbReference type="ChEBI" id="CHEBI:190135"/>
    </cofactor>
</comment>